<sequence length="353" mass="39457">MTVEIKKNIIGAVKELWFETKYKGVFYERYVLYWFIKKVRFVQTGKLVIKSCQKKRELCTMTEIVKVQGLQKKFGKFQALKDVSFTVNAGEVVGFIGPNGAGKSTTIRTLLGIINRDEGDVQIFGKDVWKDSLEIHKRISYVPGDVALWGSLTGGEIIDLFIKLHGGGSKAKRDYLIKRFELDPKKKAKGYSKGNRQKVGLIAALSVESDLYILDEPTSGLDPLMEAVFQEEVEKIKNDGKAILLSSHILSEVERLADKVAIIRRGEVVETGTLDELRHLTRSTVTLVTKGDIEKLATLSGVHDFVQKDGKATFSADNEAMNTILTEATKLGVIKIESVPPTLEDLFMRHYEG</sequence>
<proteinExistence type="inferred from homology"/>
<dbReference type="PANTHER" id="PTHR42711">
    <property type="entry name" value="ABC TRANSPORTER ATP-BINDING PROTEIN"/>
    <property type="match status" value="1"/>
</dbReference>
<dbReference type="InterPro" id="IPR050763">
    <property type="entry name" value="ABC_transporter_ATP-binding"/>
</dbReference>
<dbReference type="Pfam" id="PF00005">
    <property type="entry name" value="ABC_tran"/>
    <property type="match status" value="1"/>
</dbReference>
<dbReference type="InterPro" id="IPR003439">
    <property type="entry name" value="ABC_transporter-like_ATP-bd"/>
</dbReference>
<dbReference type="GO" id="GO:0005524">
    <property type="term" value="F:ATP binding"/>
    <property type="evidence" value="ECO:0007669"/>
    <property type="project" value="UniProtKB-KW"/>
</dbReference>
<dbReference type="SUPFAM" id="SSF52540">
    <property type="entry name" value="P-loop containing nucleoside triphosphate hydrolases"/>
    <property type="match status" value="1"/>
</dbReference>
<keyword evidence="2" id="KW-0813">Transport</keyword>
<evidence type="ECO:0000256" key="1">
    <source>
        <dbReference type="ARBA" id="ARBA00005417"/>
    </source>
</evidence>
<keyword evidence="4" id="KW-0067">ATP-binding</keyword>
<dbReference type="PROSITE" id="PS50893">
    <property type="entry name" value="ABC_TRANSPORTER_2"/>
    <property type="match status" value="1"/>
</dbReference>
<evidence type="ECO:0000313" key="6">
    <source>
        <dbReference type="EMBL" id="AWB15727.1"/>
    </source>
</evidence>
<dbReference type="InterPro" id="IPR027417">
    <property type="entry name" value="P-loop_NTPase"/>
</dbReference>
<geneLocation type="plasmid" evidence="6">
    <name>pVEF4_A</name>
</geneLocation>
<name>A0A2S0T1K8_ENTFC</name>
<keyword evidence="6" id="KW-0614">Plasmid</keyword>
<evidence type="ECO:0000256" key="4">
    <source>
        <dbReference type="ARBA" id="ARBA00022840"/>
    </source>
</evidence>
<dbReference type="Gene3D" id="3.40.50.300">
    <property type="entry name" value="P-loop containing nucleotide triphosphate hydrolases"/>
    <property type="match status" value="1"/>
</dbReference>
<dbReference type="AlphaFoldDB" id="A0A2S0T1K8"/>
<dbReference type="InterPro" id="IPR017871">
    <property type="entry name" value="ABC_transporter-like_CS"/>
</dbReference>
<dbReference type="SMART" id="SM00382">
    <property type="entry name" value="AAA"/>
    <property type="match status" value="1"/>
</dbReference>
<dbReference type="Pfam" id="PF13732">
    <property type="entry name" value="DrrA1-3_C"/>
    <property type="match status" value="1"/>
</dbReference>
<dbReference type="InterPro" id="IPR025302">
    <property type="entry name" value="DrrA1/2-like_C"/>
</dbReference>
<keyword evidence="3" id="KW-0547">Nucleotide-binding</keyword>
<organism evidence="6">
    <name type="scientific">Enterococcus faecium</name>
    <name type="common">Streptococcus faecium</name>
    <dbReference type="NCBI Taxonomy" id="1352"/>
    <lineage>
        <taxon>Bacteria</taxon>
        <taxon>Bacillati</taxon>
        <taxon>Bacillota</taxon>
        <taxon>Bacilli</taxon>
        <taxon>Lactobacillales</taxon>
        <taxon>Enterococcaceae</taxon>
        <taxon>Enterococcus</taxon>
    </lineage>
</organism>
<dbReference type="InterPro" id="IPR003593">
    <property type="entry name" value="AAA+_ATPase"/>
</dbReference>
<protein>
    <submittedName>
        <fullName evidence="6">ABC-type multidrug transport system, ATPase component</fullName>
    </submittedName>
</protein>
<accession>A0A2S0T1K8</accession>
<dbReference type="PROSITE" id="PS00211">
    <property type="entry name" value="ABC_TRANSPORTER_1"/>
    <property type="match status" value="1"/>
</dbReference>
<dbReference type="GO" id="GO:0016887">
    <property type="term" value="F:ATP hydrolysis activity"/>
    <property type="evidence" value="ECO:0007669"/>
    <property type="project" value="InterPro"/>
</dbReference>
<feature type="domain" description="ABC transporter" evidence="5">
    <location>
        <begin position="65"/>
        <end position="290"/>
    </location>
</feature>
<evidence type="ECO:0000259" key="5">
    <source>
        <dbReference type="PROSITE" id="PS50893"/>
    </source>
</evidence>
<dbReference type="EMBL" id="MG674582">
    <property type="protein sequence ID" value="AWB15727.1"/>
    <property type="molecule type" value="Genomic_DNA"/>
</dbReference>
<comment type="similarity">
    <text evidence="1">Belongs to the ABC transporter superfamily.</text>
</comment>
<dbReference type="CDD" id="cd03230">
    <property type="entry name" value="ABC_DR_subfamily_A"/>
    <property type="match status" value="1"/>
</dbReference>
<evidence type="ECO:0000256" key="3">
    <source>
        <dbReference type="ARBA" id="ARBA00022741"/>
    </source>
</evidence>
<dbReference type="PANTHER" id="PTHR42711:SF5">
    <property type="entry name" value="ABC TRANSPORTER ATP-BINDING PROTEIN NATA"/>
    <property type="match status" value="1"/>
</dbReference>
<reference evidence="6" key="1">
    <citation type="journal article" date="2018" name="Int. J. Antimicrob. Agents">
        <title>Vancomycin resistance in Enterococcus faecium isolated from Danish chicken meat is located on a pVEF4-like plasmid persisting in poultry for 18 years.</title>
        <authorList>
            <person name="Leinweber H."/>
            <person name="Alotaibi S.M.I."/>
            <person name="Overballe-Petersen S."/>
            <person name="Hansen F."/>
            <person name="Hasman H."/>
            <person name="Bortolaia V."/>
            <person name="Hammerum A.M."/>
            <person name="Ingmer H."/>
        </authorList>
    </citation>
    <scope>NUCLEOTIDE SEQUENCE</scope>
    <source>
        <strain evidence="6">HL1</strain>
        <plasmid evidence="6">pVEF4_A</plasmid>
    </source>
</reference>
<evidence type="ECO:0000256" key="2">
    <source>
        <dbReference type="ARBA" id="ARBA00022448"/>
    </source>
</evidence>